<evidence type="ECO:0000313" key="1">
    <source>
        <dbReference type="EMBL" id="KAJ8675870.1"/>
    </source>
</evidence>
<organism evidence="1 2">
    <name type="scientific">Eretmocerus hayati</name>
    <dbReference type="NCBI Taxonomy" id="131215"/>
    <lineage>
        <taxon>Eukaryota</taxon>
        <taxon>Metazoa</taxon>
        <taxon>Ecdysozoa</taxon>
        <taxon>Arthropoda</taxon>
        <taxon>Hexapoda</taxon>
        <taxon>Insecta</taxon>
        <taxon>Pterygota</taxon>
        <taxon>Neoptera</taxon>
        <taxon>Endopterygota</taxon>
        <taxon>Hymenoptera</taxon>
        <taxon>Apocrita</taxon>
        <taxon>Proctotrupomorpha</taxon>
        <taxon>Chalcidoidea</taxon>
        <taxon>Aphelinidae</taxon>
        <taxon>Aphelininae</taxon>
        <taxon>Eretmocerus</taxon>
    </lineage>
</organism>
<name>A0ACC2P271_9HYME</name>
<protein>
    <submittedName>
        <fullName evidence="1">Uncharacterized protein</fullName>
    </submittedName>
</protein>
<sequence>MSEKSSSVLRNIKLEQFEVRCSVIPKKVCSEACILMPESGIDKYKDKRIQRIDDPDAQYLEKDASNAGRRSGKWIQLGIQKHVEKTSKSLWFTKQTKNSVGASLVARSRWSRATKSLQTEETSIRSSWTKFLVATSNNPRIIGRHYIELVQKLGYLPTLMRTDHGTEVILMEDFHVALRQNHLDANAGEHSFLKGKSTHDQRIESWWRQLRQKMCDFYIHLFRGMEEAQILDVNDPLHIETLRFCFGNLIKADIENTRKEWNEHRIRKQNNHDVVSGRPNKIFHFSRETRCPRLSKRIGL</sequence>
<comment type="caution">
    <text evidence="1">The sequence shown here is derived from an EMBL/GenBank/DDBJ whole genome shotgun (WGS) entry which is preliminary data.</text>
</comment>
<accession>A0ACC2P271</accession>
<proteinExistence type="predicted"/>
<reference evidence="1" key="1">
    <citation type="submission" date="2023-04" db="EMBL/GenBank/DDBJ databases">
        <title>A chromosome-level genome assembly of the parasitoid wasp Eretmocerus hayati.</title>
        <authorList>
            <person name="Zhong Y."/>
            <person name="Liu S."/>
            <person name="Liu Y."/>
        </authorList>
    </citation>
    <scope>NUCLEOTIDE SEQUENCE</scope>
    <source>
        <strain evidence="1">ZJU_SS_LIU_2023</strain>
    </source>
</reference>
<gene>
    <name evidence="1" type="ORF">QAD02_011656</name>
</gene>
<keyword evidence="2" id="KW-1185">Reference proteome</keyword>
<evidence type="ECO:0000313" key="2">
    <source>
        <dbReference type="Proteomes" id="UP001239111"/>
    </source>
</evidence>
<dbReference type="EMBL" id="CM056742">
    <property type="protein sequence ID" value="KAJ8675870.1"/>
    <property type="molecule type" value="Genomic_DNA"/>
</dbReference>
<dbReference type="Proteomes" id="UP001239111">
    <property type="component" value="Chromosome 2"/>
</dbReference>